<accession>A0A167VR47</accession>
<evidence type="ECO:0000256" key="9">
    <source>
        <dbReference type="ARBA" id="ARBA00083178"/>
    </source>
</evidence>
<dbReference type="InterPro" id="IPR011701">
    <property type="entry name" value="MFS"/>
</dbReference>
<evidence type="ECO:0000313" key="13">
    <source>
        <dbReference type="EMBL" id="OAA62898.1"/>
    </source>
</evidence>
<keyword evidence="5 11" id="KW-1133">Transmembrane helix</keyword>
<dbReference type="InterPro" id="IPR020846">
    <property type="entry name" value="MFS_dom"/>
</dbReference>
<feature type="transmembrane region" description="Helical" evidence="11">
    <location>
        <begin position="395"/>
        <end position="413"/>
    </location>
</feature>
<keyword evidence="6 11" id="KW-0472">Membrane</keyword>
<keyword evidence="14" id="KW-1185">Reference proteome</keyword>
<dbReference type="GO" id="GO:0022857">
    <property type="term" value="F:transmembrane transporter activity"/>
    <property type="evidence" value="ECO:0007669"/>
    <property type="project" value="InterPro"/>
</dbReference>
<feature type="transmembrane region" description="Helical" evidence="11">
    <location>
        <begin position="161"/>
        <end position="180"/>
    </location>
</feature>
<dbReference type="InterPro" id="IPR036259">
    <property type="entry name" value="MFS_trans_sf"/>
</dbReference>
<name>A0A167VR47_9HYPO</name>
<evidence type="ECO:0000256" key="6">
    <source>
        <dbReference type="ARBA" id="ARBA00023136"/>
    </source>
</evidence>
<dbReference type="EMBL" id="AZHD01000006">
    <property type="protein sequence ID" value="OAA62898.1"/>
    <property type="molecule type" value="Genomic_DNA"/>
</dbReference>
<feature type="transmembrane region" description="Helical" evidence="11">
    <location>
        <begin position="450"/>
        <end position="471"/>
    </location>
</feature>
<feature type="transmembrane region" description="Helical" evidence="11">
    <location>
        <begin position="130"/>
        <end position="149"/>
    </location>
</feature>
<evidence type="ECO:0000256" key="5">
    <source>
        <dbReference type="ARBA" id="ARBA00022989"/>
    </source>
</evidence>
<dbReference type="FunFam" id="1.20.1250.20:FF:000196">
    <property type="entry name" value="MFS toxin efflux pump (AflT)"/>
    <property type="match status" value="1"/>
</dbReference>
<evidence type="ECO:0000256" key="8">
    <source>
        <dbReference type="ARBA" id="ARBA00069956"/>
    </source>
</evidence>
<feature type="transmembrane region" description="Helical" evidence="11">
    <location>
        <begin position="219"/>
        <end position="245"/>
    </location>
</feature>
<comment type="caution">
    <text evidence="13">The sequence shown here is derived from an EMBL/GenBank/DDBJ whole genome shotgun (WGS) entry which is preliminary data.</text>
</comment>
<dbReference type="PANTHER" id="PTHR23501:SF102">
    <property type="entry name" value="DRUG TRANSPORTER, PUTATIVE (AFU_ORTHOLOGUE AFUA_3G08530)-RELATED"/>
    <property type="match status" value="1"/>
</dbReference>
<feature type="region of interest" description="Disordered" evidence="10">
    <location>
        <begin position="598"/>
        <end position="620"/>
    </location>
</feature>
<dbReference type="PROSITE" id="PS50850">
    <property type="entry name" value="MFS"/>
    <property type="match status" value="1"/>
</dbReference>
<organism evidence="13 14">
    <name type="scientific">Niveomyces insectorum RCEF 264</name>
    <dbReference type="NCBI Taxonomy" id="1081102"/>
    <lineage>
        <taxon>Eukaryota</taxon>
        <taxon>Fungi</taxon>
        <taxon>Dikarya</taxon>
        <taxon>Ascomycota</taxon>
        <taxon>Pezizomycotina</taxon>
        <taxon>Sordariomycetes</taxon>
        <taxon>Hypocreomycetidae</taxon>
        <taxon>Hypocreales</taxon>
        <taxon>Cordycipitaceae</taxon>
        <taxon>Niveomyces</taxon>
    </lineage>
</organism>
<feature type="transmembrane region" description="Helical" evidence="11">
    <location>
        <begin position="281"/>
        <end position="304"/>
    </location>
</feature>
<comment type="similarity">
    <text evidence="2">Belongs to the major facilitator superfamily. TCR/Tet family.</text>
</comment>
<evidence type="ECO:0000256" key="11">
    <source>
        <dbReference type="SAM" id="Phobius"/>
    </source>
</evidence>
<dbReference type="PRINTS" id="PR01036">
    <property type="entry name" value="TCRTETB"/>
</dbReference>
<evidence type="ECO:0000256" key="7">
    <source>
        <dbReference type="ARBA" id="ARBA00057269"/>
    </source>
</evidence>
<protein>
    <recommendedName>
        <fullName evidence="8">Efflux pump dotC</fullName>
    </recommendedName>
    <alternativeName>
        <fullName evidence="9">Dothistromin biosynthesis protein C</fullName>
    </alternativeName>
</protein>
<dbReference type="Gene3D" id="1.20.1720.10">
    <property type="entry name" value="Multidrug resistance protein D"/>
    <property type="match status" value="1"/>
</dbReference>
<comment type="function">
    <text evidence="7">Efflux pump; part of the gene cluster that mediates the biosynthesis of dothistromin (DOTH), a polyketide toxin very similar in structure to the aflatoxin precursor, versicolorin B. One function of dotC may be to transport early-stage dothistromin biosynthetic intermediates from the cytoplasm into vacuoles, thereby affecting the rate of dothistromin production.</text>
</comment>
<gene>
    <name evidence="13" type="ORF">SPI_04438</name>
</gene>
<dbReference type="Gene3D" id="1.20.1250.20">
    <property type="entry name" value="MFS general substrate transporter like domains"/>
    <property type="match status" value="1"/>
</dbReference>
<keyword evidence="3" id="KW-0813">Transport</keyword>
<dbReference type="GO" id="GO:0005774">
    <property type="term" value="C:vacuolar membrane"/>
    <property type="evidence" value="ECO:0007669"/>
    <property type="project" value="UniProtKB-SubCell"/>
</dbReference>
<dbReference type="Pfam" id="PF07690">
    <property type="entry name" value="MFS_1"/>
    <property type="match status" value="2"/>
</dbReference>
<evidence type="ECO:0000256" key="2">
    <source>
        <dbReference type="ARBA" id="ARBA00007520"/>
    </source>
</evidence>
<keyword evidence="4 11" id="KW-0812">Transmembrane</keyword>
<feature type="domain" description="Major facilitator superfamily (MFS) profile" evidence="12">
    <location>
        <begin position="96"/>
        <end position="586"/>
    </location>
</feature>
<reference evidence="13 14" key="1">
    <citation type="journal article" date="2016" name="Genome Biol. Evol.">
        <title>Divergent and convergent evolution of fungal pathogenicity.</title>
        <authorList>
            <person name="Shang Y."/>
            <person name="Xiao G."/>
            <person name="Zheng P."/>
            <person name="Cen K."/>
            <person name="Zhan S."/>
            <person name="Wang C."/>
        </authorList>
    </citation>
    <scope>NUCLEOTIDE SEQUENCE [LARGE SCALE GENOMIC DNA]</scope>
    <source>
        <strain evidence="13 14">RCEF 264</strain>
    </source>
</reference>
<evidence type="ECO:0000259" key="12">
    <source>
        <dbReference type="PROSITE" id="PS50850"/>
    </source>
</evidence>
<feature type="transmembrane region" description="Helical" evidence="11">
    <location>
        <begin position="186"/>
        <end position="207"/>
    </location>
</feature>
<comment type="subcellular location">
    <subcellularLocation>
        <location evidence="1">Vacuole membrane</location>
        <topology evidence="1">Multi-pass membrane protein</topology>
    </subcellularLocation>
</comment>
<feature type="region of interest" description="Disordered" evidence="10">
    <location>
        <begin position="1"/>
        <end position="44"/>
    </location>
</feature>
<proteinExistence type="inferred from homology"/>
<evidence type="ECO:0000256" key="4">
    <source>
        <dbReference type="ARBA" id="ARBA00022692"/>
    </source>
</evidence>
<dbReference type="Proteomes" id="UP000076874">
    <property type="component" value="Unassembled WGS sequence"/>
</dbReference>
<dbReference type="CDD" id="cd17502">
    <property type="entry name" value="MFS_Azr1_MDR_like"/>
    <property type="match status" value="1"/>
</dbReference>
<dbReference type="OrthoDB" id="10021397at2759"/>
<evidence type="ECO:0000256" key="1">
    <source>
        <dbReference type="ARBA" id="ARBA00004128"/>
    </source>
</evidence>
<dbReference type="GO" id="GO:0005886">
    <property type="term" value="C:plasma membrane"/>
    <property type="evidence" value="ECO:0007669"/>
    <property type="project" value="TreeGrafter"/>
</dbReference>
<feature type="transmembrane region" description="Helical" evidence="11">
    <location>
        <begin position="420"/>
        <end position="438"/>
    </location>
</feature>
<feature type="transmembrane region" description="Helical" evidence="11">
    <location>
        <begin position="356"/>
        <end position="375"/>
    </location>
</feature>
<evidence type="ECO:0000256" key="10">
    <source>
        <dbReference type="SAM" id="MobiDB-lite"/>
    </source>
</evidence>
<feature type="compositionally biased region" description="Polar residues" evidence="10">
    <location>
        <begin position="607"/>
        <end position="620"/>
    </location>
</feature>
<feature type="transmembrane region" description="Helical" evidence="11">
    <location>
        <begin position="316"/>
        <end position="335"/>
    </location>
</feature>
<feature type="transmembrane region" description="Helical" evidence="11">
    <location>
        <begin position="95"/>
        <end position="118"/>
    </location>
</feature>
<sequence length="620" mass="65662">MAVEDGPGDQPADDEKTVDVWANAAAGDTDTAASSTAPTPRSDGKAQYALQQLVVTPAVEPDASQEPAAAPLERAPSAATSAAFEEGRTSLETTLIMVSLCAALFLAALDVTIVTVAIPTISAEFKSTVGYTWIGSSYLLANAATAPSWGKISDIWGRKQVLLIAVATFFVGSLLCAVSVNMTMLIVARAIQGVGSGGIVILVNVCISDLFSMRKRGQYFGLTGLVWAFAGGIGPVVGGAFTAHVTWRWCFYLNLPISGAGFVLLLFVLKLHNPKTSMREGLAAVDWLGSLAVIGGTLMVLLGLTFGGVSYPWRSATVICLIVFGAVLIVVFGLIEWRIPEYPIIPLRLFRHQAAIASFGVCFFHGVVLVSGSYYLPLYFQAVLGASPLLSGVYVLPYSMGMAVSSAFAGIAIRKTGKYLPFIIGAFVFLAVGFGLLIDLGVRANWAKIILYQLIASTGIGPNFQAPLLALQTTVRQRDVASATATFGFIRQLSTSISVVIGGVVFQNGMQRQHAALVASIGPQAANLLTGNNAASSVYLVDNLAGDALRIARAAYWTSMRTMYIMYTAFAAAGLVVSFFITQTALSNEHRVQKTGLRHLRNDEQSEGQTQNNAQSKGEA</sequence>
<dbReference type="PANTHER" id="PTHR23501">
    <property type="entry name" value="MAJOR FACILITATOR SUPERFAMILY"/>
    <property type="match status" value="1"/>
</dbReference>
<dbReference type="AlphaFoldDB" id="A0A167VR47"/>
<dbReference type="SUPFAM" id="SSF103473">
    <property type="entry name" value="MFS general substrate transporter"/>
    <property type="match status" value="2"/>
</dbReference>
<dbReference type="FunFam" id="1.20.1720.10:FF:000014">
    <property type="entry name" value="MFS drug transporter, putative"/>
    <property type="match status" value="1"/>
</dbReference>
<feature type="transmembrane region" description="Helical" evidence="11">
    <location>
        <begin position="563"/>
        <end position="581"/>
    </location>
</feature>
<evidence type="ECO:0000256" key="3">
    <source>
        <dbReference type="ARBA" id="ARBA00022448"/>
    </source>
</evidence>
<feature type="compositionally biased region" description="Low complexity" evidence="10">
    <location>
        <begin position="22"/>
        <end position="40"/>
    </location>
</feature>
<feature type="transmembrane region" description="Helical" evidence="11">
    <location>
        <begin position="251"/>
        <end position="269"/>
    </location>
</feature>
<evidence type="ECO:0000313" key="14">
    <source>
        <dbReference type="Proteomes" id="UP000076874"/>
    </source>
</evidence>